<dbReference type="Proteomes" id="UP000561045">
    <property type="component" value="Unassembled WGS sequence"/>
</dbReference>
<comment type="caution">
    <text evidence="1">The sequence shown here is derived from an EMBL/GenBank/DDBJ whole genome shotgun (WGS) entry which is preliminary data.</text>
</comment>
<evidence type="ECO:0008006" key="3">
    <source>
        <dbReference type="Google" id="ProtNLM"/>
    </source>
</evidence>
<name>A0A840BDQ5_9RHOO</name>
<dbReference type="EMBL" id="JACIET010000001">
    <property type="protein sequence ID" value="MBB4011225.1"/>
    <property type="molecule type" value="Genomic_DNA"/>
</dbReference>
<accession>A0A840BDQ5</accession>
<dbReference type="RefSeq" id="WP_183631594.1">
    <property type="nucleotide sequence ID" value="NZ_BAABLE010000011.1"/>
</dbReference>
<dbReference type="AlphaFoldDB" id="A0A840BDQ5"/>
<sequence length="341" mass="36763">MHATIVLPGLRYEAPDAISALRSISLPGLSWLVGHSRLSTGTTSTSTRAFASTFGMQKAGTAVLRRAGEAGLPLPQAGEIWLCADPVGLHFARDQMILTDPRTLALSQDETVALGSALRVALKDVGDFTLVTPERGYLKLREPAQVRFSDLLDVAGRPVALFLPEGDDTKRWGRIVNEVQVSLHDHPVNRARENTGSRLVNSLWFWGEGPLEGEAKSTAARVFSDNPVGSGLARLAGKDAAPLTEFATTPADGDSLLLIDALDAPARFRDTTRWLDALIVLEAQLFAPLAAQMQRREIKQARITAPGERSGIELAVATPSWAFWLKPKSPELLLAPLPNAS</sequence>
<dbReference type="PIRSF" id="PIRSF015283">
    <property type="entry name" value="Regulatory_RpfE"/>
    <property type="match status" value="1"/>
</dbReference>
<organism evidence="1 2">
    <name type="scientific">Niveibacterium umoris</name>
    <dbReference type="NCBI Taxonomy" id="1193620"/>
    <lineage>
        <taxon>Bacteria</taxon>
        <taxon>Pseudomonadati</taxon>
        <taxon>Pseudomonadota</taxon>
        <taxon>Betaproteobacteria</taxon>
        <taxon>Rhodocyclales</taxon>
        <taxon>Rhodocyclaceae</taxon>
        <taxon>Niveibacterium</taxon>
    </lineage>
</organism>
<proteinExistence type="predicted"/>
<keyword evidence="2" id="KW-1185">Reference proteome</keyword>
<dbReference type="InterPro" id="IPR016631">
    <property type="entry name" value="Regulatory_RpfE"/>
</dbReference>
<evidence type="ECO:0000313" key="1">
    <source>
        <dbReference type="EMBL" id="MBB4011225.1"/>
    </source>
</evidence>
<evidence type="ECO:0000313" key="2">
    <source>
        <dbReference type="Proteomes" id="UP000561045"/>
    </source>
</evidence>
<reference evidence="1 2" key="1">
    <citation type="submission" date="2020-08" db="EMBL/GenBank/DDBJ databases">
        <title>Genomic Encyclopedia of Type Strains, Phase IV (KMG-IV): sequencing the most valuable type-strain genomes for metagenomic binning, comparative biology and taxonomic classification.</title>
        <authorList>
            <person name="Goeker M."/>
        </authorList>
    </citation>
    <scope>NUCLEOTIDE SEQUENCE [LARGE SCALE GENOMIC DNA]</scope>
    <source>
        <strain evidence="1 2">DSM 106739</strain>
    </source>
</reference>
<gene>
    <name evidence="1" type="ORF">GGR36_000533</name>
</gene>
<protein>
    <recommendedName>
        <fullName evidence="3">Phosphoglycerate mutase</fullName>
    </recommendedName>
</protein>